<dbReference type="InterPro" id="IPR003501">
    <property type="entry name" value="PTS_EIIB_2/3"/>
</dbReference>
<dbReference type="InterPro" id="IPR036634">
    <property type="entry name" value="PRD_sf"/>
</dbReference>
<evidence type="ECO:0000256" key="3">
    <source>
        <dbReference type="ARBA" id="ARBA00023015"/>
    </source>
</evidence>
<evidence type="ECO:0000256" key="4">
    <source>
        <dbReference type="ARBA" id="ARBA00023159"/>
    </source>
</evidence>
<dbReference type="AlphaFoldDB" id="A0A0M3DCZ3"/>
<dbReference type="InterPro" id="IPR036095">
    <property type="entry name" value="PTS_EIIB-like_sf"/>
</dbReference>
<organism evidence="9 10">
    <name type="scientific">Paraclostridium benzoelyticum</name>
    <dbReference type="NCBI Taxonomy" id="1629550"/>
    <lineage>
        <taxon>Bacteria</taxon>
        <taxon>Bacillati</taxon>
        <taxon>Bacillota</taxon>
        <taxon>Clostridia</taxon>
        <taxon>Peptostreptococcales</taxon>
        <taxon>Peptostreptococcaceae</taxon>
        <taxon>Paraclostridium</taxon>
    </lineage>
</organism>
<dbReference type="OrthoDB" id="3175596at2"/>
<sequence>MILKSTLNKRQSKIINILKNSKQPISSKALAEDIGCSTKTIQLEVKNINSIMDNIKIESSRGVGYNLVGDISSIKNIKDESIRDDFDRIGYILKKIILLYNRDTLKIENLADEMYVSLSTIKNDLKEVKKILKTYNLIIISKHKLGISIDGDKNNLIRCIIEISLKYEDIHIEDFFIEFVSLNIISIRNEILNKLENESIIFTDYEFNNIFNYILLYLSLEKQMDYNDYIDKYINHYKEQVKNKNNESTKNKVLDSIDKFIRNLKLATSIDLSADEVFKDYLCKHIISFCIKNDLNINNQSIISNDIKIKYPFAFELATIAKTTLEEDLNIEIDESEVANIAIHIGGALQRSSSNENHKVLKTIIVCASGIGTSMLIKAKLEAKFEKRLEVLKVIPSYLIHYVGIMDVDFIIATVPVEVKNIPVIKISPFLDDKEVNIIEKFLDTGNIYYNVNLSDIFSQDLFFIDLDFDNKYDVISYMSDKLLENNYIDEEMKNSYIEREKIATTEIGNMVAIPHGAHGKVFKNAIAIGILKSSMNWEVGQVRLVVMLSLQKESILNYEDLFSNIYKRIDSIAKVISICESKRYEKFISMFK</sequence>
<dbReference type="Pfam" id="PF05043">
    <property type="entry name" value="Mga"/>
    <property type="match status" value="1"/>
</dbReference>
<dbReference type="Pfam" id="PF08279">
    <property type="entry name" value="HTH_11"/>
    <property type="match status" value="1"/>
</dbReference>
<feature type="domain" description="PTS EIIB type-2" evidence="7">
    <location>
        <begin position="361"/>
        <end position="451"/>
    </location>
</feature>
<dbReference type="InterPro" id="IPR016152">
    <property type="entry name" value="PTrfase/Anion_transptr"/>
</dbReference>
<dbReference type="GO" id="GO:0008982">
    <property type="term" value="F:protein-N(PI)-phosphohistidine-sugar phosphotransferase activity"/>
    <property type="evidence" value="ECO:0007669"/>
    <property type="project" value="InterPro"/>
</dbReference>
<dbReference type="Proteomes" id="UP000034407">
    <property type="component" value="Unassembled WGS sequence"/>
</dbReference>
<dbReference type="SUPFAM" id="SSF52794">
    <property type="entry name" value="PTS system IIB component-like"/>
    <property type="match status" value="1"/>
</dbReference>
<reference evidence="9 10" key="1">
    <citation type="submission" date="2015-04" db="EMBL/GenBank/DDBJ databases">
        <title>Microcin producing Clostridium sp. JC272T.</title>
        <authorList>
            <person name="Jyothsna T."/>
            <person name="Sasikala C."/>
            <person name="Ramana C."/>
        </authorList>
    </citation>
    <scope>NUCLEOTIDE SEQUENCE [LARGE SCALE GENOMIC DNA]</scope>
    <source>
        <strain evidence="9 10">JC272</strain>
    </source>
</reference>
<dbReference type="EMBL" id="LBBT01000346">
    <property type="protein sequence ID" value="KKX99985.1"/>
    <property type="molecule type" value="Genomic_DNA"/>
</dbReference>
<keyword evidence="2" id="KW-0677">Repeat</keyword>
<keyword evidence="3" id="KW-0805">Transcription regulation</keyword>
<comment type="caution">
    <text evidence="9">The sequence shown here is derived from an EMBL/GenBank/DDBJ whole genome shotgun (WGS) entry which is preliminary data.</text>
</comment>
<dbReference type="InterPro" id="IPR050661">
    <property type="entry name" value="BglG_antiterminators"/>
</dbReference>
<dbReference type="Gene3D" id="1.10.10.10">
    <property type="entry name" value="Winged helix-like DNA-binding domain superfamily/Winged helix DNA-binding domain"/>
    <property type="match status" value="2"/>
</dbReference>
<dbReference type="Pfam" id="PF02302">
    <property type="entry name" value="PTS_IIB"/>
    <property type="match status" value="1"/>
</dbReference>
<name>A0A0M3DCZ3_9FIRM</name>
<dbReference type="Gene3D" id="3.40.50.2300">
    <property type="match status" value="1"/>
</dbReference>
<dbReference type="PROSITE" id="PS51094">
    <property type="entry name" value="PTS_EIIA_TYPE_2"/>
    <property type="match status" value="1"/>
</dbReference>
<dbReference type="PANTHER" id="PTHR30185">
    <property type="entry name" value="CRYPTIC BETA-GLUCOSIDE BGL OPERON ANTITERMINATOR"/>
    <property type="match status" value="1"/>
</dbReference>
<dbReference type="PANTHER" id="PTHR30185:SF13">
    <property type="entry name" value="LICABCH OPERON REGULATOR-RELATED"/>
    <property type="match status" value="1"/>
</dbReference>
<feature type="domain" description="PRD" evidence="8">
    <location>
        <begin position="248"/>
        <end position="355"/>
    </location>
</feature>
<keyword evidence="5" id="KW-0804">Transcription</keyword>
<keyword evidence="4" id="KW-0010">Activator</keyword>
<evidence type="ECO:0000256" key="5">
    <source>
        <dbReference type="ARBA" id="ARBA00023163"/>
    </source>
</evidence>
<evidence type="ECO:0000313" key="10">
    <source>
        <dbReference type="Proteomes" id="UP000034407"/>
    </source>
</evidence>
<proteinExistence type="predicted"/>
<evidence type="ECO:0000256" key="1">
    <source>
        <dbReference type="ARBA" id="ARBA00022679"/>
    </source>
</evidence>
<dbReference type="InterPro" id="IPR011608">
    <property type="entry name" value="PRD"/>
</dbReference>
<dbReference type="InterPro" id="IPR013196">
    <property type="entry name" value="HTH_11"/>
</dbReference>
<dbReference type="InterPro" id="IPR013011">
    <property type="entry name" value="PTS_EIIB_2"/>
</dbReference>
<dbReference type="Pfam" id="PF00359">
    <property type="entry name" value="PTS_EIIA_2"/>
    <property type="match status" value="1"/>
</dbReference>
<dbReference type="InterPro" id="IPR002178">
    <property type="entry name" value="PTS_EIIA_type-2_dom"/>
</dbReference>
<dbReference type="GO" id="GO:0009401">
    <property type="term" value="P:phosphoenolpyruvate-dependent sugar phosphotransferase system"/>
    <property type="evidence" value="ECO:0007669"/>
    <property type="project" value="InterPro"/>
</dbReference>
<dbReference type="Gene3D" id="3.40.930.10">
    <property type="entry name" value="Mannitol-specific EII, Chain A"/>
    <property type="match status" value="1"/>
</dbReference>
<dbReference type="InterPro" id="IPR036388">
    <property type="entry name" value="WH-like_DNA-bd_sf"/>
</dbReference>
<keyword evidence="1" id="KW-0808">Transferase</keyword>
<feature type="domain" description="PTS EIIA type-2" evidence="6">
    <location>
        <begin position="456"/>
        <end position="593"/>
    </location>
</feature>
<dbReference type="CDD" id="cd05568">
    <property type="entry name" value="PTS_IIB_bgl_like"/>
    <property type="match status" value="1"/>
</dbReference>
<protein>
    <submittedName>
        <fullName evidence="9">Antitermination protein BlgG</fullName>
    </submittedName>
</protein>
<dbReference type="InterPro" id="IPR007737">
    <property type="entry name" value="Mga_HTH"/>
</dbReference>
<gene>
    <name evidence="9" type="ORF">VN21_16550</name>
</gene>
<evidence type="ECO:0000259" key="7">
    <source>
        <dbReference type="PROSITE" id="PS51099"/>
    </source>
</evidence>
<dbReference type="Gene3D" id="1.10.1790.10">
    <property type="entry name" value="PRD domain"/>
    <property type="match status" value="1"/>
</dbReference>
<evidence type="ECO:0000259" key="8">
    <source>
        <dbReference type="PROSITE" id="PS51372"/>
    </source>
</evidence>
<dbReference type="PROSITE" id="PS51372">
    <property type="entry name" value="PRD_2"/>
    <property type="match status" value="1"/>
</dbReference>
<keyword evidence="10" id="KW-1185">Reference proteome</keyword>
<evidence type="ECO:0000259" key="6">
    <source>
        <dbReference type="PROSITE" id="PS51094"/>
    </source>
</evidence>
<dbReference type="PROSITE" id="PS00372">
    <property type="entry name" value="PTS_EIIA_TYPE_2_HIS"/>
    <property type="match status" value="1"/>
</dbReference>
<dbReference type="SUPFAM" id="SSF55804">
    <property type="entry name" value="Phoshotransferase/anion transport protein"/>
    <property type="match status" value="1"/>
</dbReference>
<evidence type="ECO:0000313" key="9">
    <source>
        <dbReference type="EMBL" id="KKX99985.1"/>
    </source>
</evidence>
<dbReference type="PROSITE" id="PS51099">
    <property type="entry name" value="PTS_EIIB_TYPE_2"/>
    <property type="match status" value="1"/>
</dbReference>
<evidence type="ECO:0000256" key="2">
    <source>
        <dbReference type="ARBA" id="ARBA00022737"/>
    </source>
</evidence>
<dbReference type="Pfam" id="PF00874">
    <property type="entry name" value="PRD"/>
    <property type="match status" value="1"/>
</dbReference>
<dbReference type="PATRIC" id="fig|1629550.3.peg.2821"/>
<accession>A0A0M3DCZ3</accession>
<dbReference type="SUPFAM" id="SSF63520">
    <property type="entry name" value="PTS-regulatory domain, PRD"/>
    <property type="match status" value="1"/>
</dbReference>
<dbReference type="GO" id="GO:0006355">
    <property type="term" value="P:regulation of DNA-templated transcription"/>
    <property type="evidence" value="ECO:0007669"/>
    <property type="project" value="InterPro"/>
</dbReference>